<proteinExistence type="inferred from homology"/>
<dbReference type="PROSITE" id="PS00166">
    <property type="entry name" value="ENOYL_COA_HYDRATASE"/>
    <property type="match status" value="1"/>
</dbReference>
<dbReference type="PANTHER" id="PTHR43149">
    <property type="entry name" value="ENOYL-COA HYDRATASE"/>
    <property type="match status" value="1"/>
</dbReference>
<evidence type="ECO:0000256" key="1">
    <source>
        <dbReference type="ARBA" id="ARBA00005254"/>
    </source>
</evidence>
<reference evidence="2" key="1">
    <citation type="submission" date="2018-05" db="EMBL/GenBank/DDBJ databases">
        <authorList>
            <person name="Lanie J.A."/>
            <person name="Ng W.-L."/>
            <person name="Kazmierczak K.M."/>
            <person name="Andrzejewski T.M."/>
            <person name="Davidsen T.M."/>
            <person name="Wayne K.J."/>
            <person name="Tettelin H."/>
            <person name="Glass J.I."/>
            <person name="Rusch D."/>
            <person name="Podicherti R."/>
            <person name="Tsui H.-C.T."/>
            <person name="Winkler M.E."/>
        </authorList>
    </citation>
    <scope>NUCLEOTIDE SEQUENCE</scope>
</reference>
<feature type="non-terminal residue" evidence="2">
    <location>
        <position position="146"/>
    </location>
</feature>
<dbReference type="PANTHER" id="PTHR43149:SF1">
    <property type="entry name" value="DELTA(3,5)-DELTA(2,4)-DIENOYL-COA ISOMERASE, MITOCHONDRIAL"/>
    <property type="match status" value="1"/>
</dbReference>
<comment type="similarity">
    <text evidence="1">Belongs to the enoyl-CoA hydratase/isomerase family.</text>
</comment>
<dbReference type="EMBL" id="UINC01200751">
    <property type="protein sequence ID" value="SVE19776.1"/>
    <property type="molecule type" value="Genomic_DNA"/>
</dbReference>
<accession>A0A383BHV1</accession>
<dbReference type="SUPFAM" id="SSF52096">
    <property type="entry name" value="ClpP/crotonase"/>
    <property type="match status" value="1"/>
</dbReference>
<name>A0A383BHV1_9ZZZZ</name>
<dbReference type="InterPro" id="IPR018376">
    <property type="entry name" value="Enoyl-CoA_hyd/isom_CS"/>
</dbReference>
<dbReference type="Pfam" id="PF00378">
    <property type="entry name" value="ECH_1"/>
    <property type="match status" value="1"/>
</dbReference>
<organism evidence="2">
    <name type="scientific">marine metagenome</name>
    <dbReference type="NCBI Taxonomy" id="408172"/>
    <lineage>
        <taxon>unclassified sequences</taxon>
        <taxon>metagenomes</taxon>
        <taxon>ecological metagenomes</taxon>
    </lineage>
</organism>
<dbReference type="GO" id="GO:0016853">
    <property type="term" value="F:isomerase activity"/>
    <property type="evidence" value="ECO:0007669"/>
    <property type="project" value="InterPro"/>
</dbReference>
<dbReference type="InterPro" id="IPR045002">
    <property type="entry name" value="Ech1-like"/>
</dbReference>
<dbReference type="Gene3D" id="3.90.226.10">
    <property type="entry name" value="2-enoyl-CoA Hydratase, Chain A, domain 1"/>
    <property type="match status" value="1"/>
</dbReference>
<dbReference type="InterPro" id="IPR001753">
    <property type="entry name" value="Enoyl-CoA_hydra/iso"/>
</dbReference>
<dbReference type="InterPro" id="IPR029045">
    <property type="entry name" value="ClpP/crotonase-like_dom_sf"/>
</dbReference>
<feature type="non-terminal residue" evidence="2">
    <location>
        <position position="1"/>
    </location>
</feature>
<evidence type="ECO:0008006" key="3">
    <source>
        <dbReference type="Google" id="ProtNLM"/>
    </source>
</evidence>
<evidence type="ECO:0000313" key="2">
    <source>
        <dbReference type="EMBL" id="SVE19776.1"/>
    </source>
</evidence>
<dbReference type="CDD" id="cd06558">
    <property type="entry name" value="crotonase-like"/>
    <property type="match status" value="1"/>
</dbReference>
<gene>
    <name evidence="2" type="ORF">METZ01_LOCUS472630</name>
</gene>
<protein>
    <recommendedName>
        <fullName evidence="3">Enoyl-CoA hydratase</fullName>
    </recommendedName>
</protein>
<dbReference type="AlphaFoldDB" id="A0A383BHV1"/>
<sequence>VTEKLKIEIEGPIAQIRLNRPEKANALDGELWKALGQCFRDLDQNRSVRVCILSGEGKHFTAGIDLNLLQEIGIQSEEYECEGRKRDFLRREILKLQSSFNEFERCRKPVIAAIHGSCIGGGVDLITACDLRYATKDARFQIKEID</sequence>